<keyword evidence="2" id="KW-0058">Aromatic hydrocarbons catabolism</keyword>
<name>A0A5N7B5J8_9EURO</name>
<dbReference type="GO" id="GO:0004301">
    <property type="term" value="F:epoxide hydrolase activity"/>
    <property type="evidence" value="ECO:0007669"/>
    <property type="project" value="TreeGrafter"/>
</dbReference>
<dbReference type="InterPro" id="IPR016292">
    <property type="entry name" value="Epoxide_hydrolase"/>
</dbReference>
<dbReference type="InterPro" id="IPR029058">
    <property type="entry name" value="AB_hydrolase_fold"/>
</dbReference>
<dbReference type="PRINTS" id="PR00412">
    <property type="entry name" value="EPOXHYDRLASE"/>
</dbReference>
<dbReference type="OrthoDB" id="7130006at2759"/>
<dbReference type="EMBL" id="ML736226">
    <property type="protein sequence ID" value="KAE8377281.1"/>
    <property type="molecule type" value="Genomic_DNA"/>
</dbReference>
<comment type="similarity">
    <text evidence="1">Belongs to the peptidase S33 family.</text>
</comment>
<dbReference type="AlphaFoldDB" id="A0A5N7B5J8"/>
<keyword evidence="3 6" id="KW-0378">Hydrolase</keyword>
<evidence type="ECO:0000256" key="1">
    <source>
        <dbReference type="ARBA" id="ARBA00010088"/>
    </source>
</evidence>
<dbReference type="InterPro" id="IPR010497">
    <property type="entry name" value="Epoxide_hydro_N"/>
</dbReference>
<sequence length="412" mass="47065">MSAIELFSINIPTDQINDLKVRLASARLPDEPDEAGWDLGTPVNEVRRLVNYWRDNFDWRVAEARLNQLPHFTTQIQVDGFDPLRIHFMHLTSSIPGAIPLLYVHGWPGSFLEGTKIIQTLSGDGVADPAFHVVGISLPNFGFSEGPRKRGFGLEQYAETCHRLMHRLGYREYVTQGGDWGYYITRTMALLYPQSCKATHINFDYGGGPPGFWKYPLLAIEHAVTPYTEREKRGMQRRKWFSEESSGYRAMQTTRPTTVSYALTDSPVALLAWIYEKLHDWSDHYPWSEDEVCTWISIYWFSTAGPGASLRIYYEASHTWKDSASTKVTRARTGEWIDSVKIGYSHLPMELRISPSTWVRKLGPIVFDRQKDRSGHFYAWEAPESLIEDVRDMFRRGGGAHGVVSGRNGYLG</sequence>
<dbReference type="PIRSF" id="PIRSF001112">
    <property type="entry name" value="Epoxide_hydrolase"/>
    <property type="match status" value="1"/>
</dbReference>
<dbReference type="GO" id="GO:0097176">
    <property type="term" value="P:epoxide metabolic process"/>
    <property type="evidence" value="ECO:0007669"/>
    <property type="project" value="TreeGrafter"/>
</dbReference>
<feature type="active site" description="Proton acceptor" evidence="4">
    <location>
        <position position="376"/>
    </location>
</feature>
<feature type="domain" description="Epoxide hydrolase N-terminal" evidence="5">
    <location>
        <begin position="5"/>
        <end position="113"/>
    </location>
</feature>
<evidence type="ECO:0000256" key="4">
    <source>
        <dbReference type="PIRSR" id="PIRSR001112-1"/>
    </source>
</evidence>
<proteinExistence type="inferred from homology"/>
<evidence type="ECO:0000256" key="3">
    <source>
        <dbReference type="ARBA" id="ARBA00022801"/>
    </source>
</evidence>
<dbReference type="Proteomes" id="UP000326198">
    <property type="component" value="Unassembled WGS sequence"/>
</dbReference>
<dbReference type="InterPro" id="IPR000639">
    <property type="entry name" value="Epox_hydrolase-like"/>
</dbReference>
<reference evidence="6 7" key="1">
    <citation type="submission" date="2019-04" db="EMBL/GenBank/DDBJ databases">
        <title>Friends and foes A comparative genomics studyof 23 Aspergillus species from section Flavi.</title>
        <authorList>
            <consortium name="DOE Joint Genome Institute"/>
            <person name="Kjaerbolling I."/>
            <person name="Vesth T."/>
            <person name="Frisvad J.C."/>
            <person name="Nybo J.L."/>
            <person name="Theobald S."/>
            <person name="Kildgaard S."/>
            <person name="Isbrandt T."/>
            <person name="Kuo A."/>
            <person name="Sato A."/>
            <person name="Lyhne E.K."/>
            <person name="Kogle M.E."/>
            <person name="Wiebenga A."/>
            <person name="Kun R.S."/>
            <person name="Lubbers R.J."/>
            <person name="Makela M.R."/>
            <person name="Barry K."/>
            <person name="Chovatia M."/>
            <person name="Clum A."/>
            <person name="Daum C."/>
            <person name="Haridas S."/>
            <person name="He G."/>
            <person name="LaButti K."/>
            <person name="Lipzen A."/>
            <person name="Mondo S."/>
            <person name="Riley R."/>
            <person name="Salamov A."/>
            <person name="Simmons B.A."/>
            <person name="Magnuson J.K."/>
            <person name="Henrissat B."/>
            <person name="Mortensen U.H."/>
            <person name="Larsen T.O."/>
            <person name="Devries R.P."/>
            <person name="Grigoriev I.V."/>
            <person name="Machida M."/>
            <person name="Baker S.E."/>
            <person name="Andersen M.R."/>
        </authorList>
    </citation>
    <scope>NUCLEOTIDE SEQUENCE [LARGE SCALE GENOMIC DNA]</scope>
    <source>
        <strain evidence="6 7">IBT 29228</strain>
    </source>
</reference>
<dbReference type="Gene3D" id="3.40.50.1820">
    <property type="entry name" value="alpha/beta hydrolase"/>
    <property type="match status" value="1"/>
</dbReference>
<accession>A0A5N7B5J8</accession>
<protein>
    <submittedName>
        <fullName evidence="6">Putative epoxide hydrolase</fullName>
    </submittedName>
</protein>
<keyword evidence="7" id="KW-1185">Reference proteome</keyword>
<feature type="active site" description="Nucleophile" evidence="4">
    <location>
        <position position="179"/>
    </location>
</feature>
<dbReference type="Pfam" id="PF06441">
    <property type="entry name" value="EHN"/>
    <property type="match status" value="1"/>
</dbReference>
<evidence type="ECO:0000256" key="2">
    <source>
        <dbReference type="ARBA" id="ARBA00022797"/>
    </source>
</evidence>
<dbReference type="PANTHER" id="PTHR21661">
    <property type="entry name" value="EPOXIDE HYDROLASE 1-RELATED"/>
    <property type="match status" value="1"/>
</dbReference>
<dbReference type="PANTHER" id="PTHR21661:SF35">
    <property type="entry name" value="EPOXIDE HYDROLASE"/>
    <property type="match status" value="1"/>
</dbReference>
<evidence type="ECO:0000259" key="5">
    <source>
        <dbReference type="Pfam" id="PF06441"/>
    </source>
</evidence>
<dbReference type="SUPFAM" id="SSF53474">
    <property type="entry name" value="alpha/beta-Hydrolases"/>
    <property type="match status" value="1"/>
</dbReference>
<feature type="active site" description="Proton donor" evidence="4">
    <location>
        <position position="313"/>
    </location>
</feature>
<evidence type="ECO:0000313" key="6">
    <source>
        <dbReference type="EMBL" id="KAE8377281.1"/>
    </source>
</evidence>
<evidence type="ECO:0000313" key="7">
    <source>
        <dbReference type="Proteomes" id="UP000326198"/>
    </source>
</evidence>
<gene>
    <name evidence="6" type="ORF">BDV26DRAFT_305018</name>
</gene>
<organism evidence="6 7">
    <name type="scientific">Aspergillus bertholletiae</name>
    <dbReference type="NCBI Taxonomy" id="1226010"/>
    <lineage>
        <taxon>Eukaryota</taxon>
        <taxon>Fungi</taxon>
        <taxon>Dikarya</taxon>
        <taxon>Ascomycota</taxon>
        <taxon>Pezizomycotina</taxon>
        <taxon>Eurotiomycetes</taxon>
        <taxon>Eurotiomycetidae</taxon>
        <taxon>Eurotiales</taxon>
        <taxon>Aspergillaceae</taxon>
        <taxon>Aspergillus</taxon>
        <taxon>Aspergillus subgen. Circumdati</taxon>
    </lineage>
</organism>